<dbReference type="RefSeq" id="WP_102195781.1">
    <property type="nucleotide sequence ID" value="NZ_NIPR01000009.1"/>
</dbReference>
<organism evidence="2 3">
    <name type="scientific">Companilactobacillus nuruki</name>
    <dbReference type="NCBI Taxonomy" id="1993540"/>
    <lineage>
        <taxon>Bacteria</taxon>
        <taxon>Bacillati</taxon>
        <taxon>Bacillota</taxon>
        <taxon>Bacilli</taxon>
        <taxon>Lactobacillales</taxon>
        <taxon>Lactobacillaceae</taxon>
        <taxon>Companilactobacillus</taxon>
    </lineage>
</organism>
<dbReference type="EMBL" id="NIPR01000009">
    <property type="protein sequence ID" value="PMD72112.1"/>
    <property type="molecule type" value="Genomic_DNA"/>
</dbReference>
<proteinExistence type="predicted"/>
<keyword evidence="3" id="KW-1185">Reference proteome</keyword>
<feature type="transmembrane region" description="Helical" evidence="1">
    <location>
        <begin position="41"/>
        <end position="67"/>
    </location>
</feature>
<dbReference type="OrthoDB" id="2324974at2"/>
<name>A0A2N7AVH5_9LACO</name>
<reference evidence="2 3" key="1">
    <citation type="submission" date="2017-05" db="EMBL/GenBank/DDBJ databases">
        <title>Lactobacillus nurukis nov., sp. nov., isolated from nuruk.</title>
        <authorList>
            <person name="Kim S.-J."/>
        </authorList>
    </citation>
    <scope>NUCLEOTIDE SEQUENCE [LARGE SCALE GENOMIC DNA]</scope>
    <source>
        <strain evidence="2 3">SYF10-1a</strain>
    </source>
</reference>
<evidence type="ECO:0000313" key="2">
    <source>
        <dbReference type="EMBL" id="PMD72112.1"/>
    </source>
</evidence>
<evidence type="ECO:0000256" key="1">
    <source>
        <dbReference type="SAM" id="Phobius"/>
    </source>
</evidence>
<accession>A0A2N7AVH5</accession>
<protein>
    <submittedName>
        <fullName evidence="2">Immunity protein</fullName>
    </submittedName>
</protein>
<dbReference type="Proteomes" id="UP000235649">
    <property type="component" value="Unassembled WGS sequence"/>
</dbReference>
<keyword evidence="1" id="KW-0812">Transmembrane</keyword>
<dbReference type="AlphaFoldDB" id="A0A2N7AVH5"/>
<gene>
    <name evidence="2" type="ORF">CBP76_04655</name>
</gene>
<evidence type="ECO:0000313" key="3">
    <source>
        <dbReference type="Proteomes" id="UP000235649"/>
    </source>
</evidence>
<keyword evidence="1" id="KW-0472">Membrane</keyword>
<sequence length="68" mass="7540">MNMLMILLGVVLVVLSLYQFYTVRGTFKRLKSGETTSTSTFVVYGLWTGLIVAVFLLIGGIGTIIYFI</sequence>
<comment type="caution">
    <text evidence="2">The sequence shown here is derived from an EMBL/GenBank/DDBJ whole genome shotgun (WGS) entry which is preliminary data.</text>
</comment>
<keyword evidence="1" id="KW-1133">Transmembrane helix</keyword>